<evidence type="ECO:0000313" key="4">
    <source>
        <dbReference type="EMBL" id="MFC7335253.1"/>
    </source>
</evidence>
<dbReference type="Pfam" id="PF07378">
    <property type="entry name" value="FlbT"/>
    <property type="match status" value="1"/>
</dbReference>
<keyword evidence="1" id="KW-0678">Repressor</keyword>
<keyword evidence="4" id="KW-0966">Cell projection</keyword>
<evidence type="ECO:0000313" key="5">
    <source>
        <dbReference type="Proteomes" id="UP001596456"/>
    </source>
</evidence>
<keyword evidence="5" id="KW-1185">Reference proteome</keyword>
<accession>A0ABW2KYT8</accession>
<evidence type="ECO:0000256" key="1">
    <source>
        <dbReference type="ARBA" id="ARBA00022491"/>
    </source>
</evidence>
<keyword evidence="3" id="KW-0694">RNA-binding</keyword>
<evidence type="ECO:0000256" key="3">
    <source>
        <dbReference type="ARBA" id="ARBA00022884"/>
    </source>
</evidence>
<keyword evidence="4" id="KW-0969">Cilium</keyword>
<dbReference type="InterPro" id="IPR009967">
    <property type="entry name" value="Flagellum_FlbT"/>
</dbReference>
<comment type="caution">
    <text evidence="4">The sequence shown here is derived from an EMBL/GenBank/DDBJ whole genome shotgun (WGS) entry which is preliminary data.</text>
</comment>
<organism evidence="4 5">
    <name type="scientific">Rhodocista pekingensis</name>
    <dbReference type="NCBI Taxonomy" id="201185"/>
    <lineage>
        <taxon>Bacteria</taxon>
        <taxon>Pseudomonadati</taxon>
        <taxon>Pseudomonadota</taxon>
        <taxon>Alphaproteobacteria</taxon>
        <taxon>Rhodospirillales</taxon>
        <taxon>Azospirillaceae</taxon>
        <taxon>Rhodocista</taxon>
    </lineage>
</organism>
<keyword evidence="4" id="KW-0282">Flagellum</keyword>
<reference evidence="5" key="1">
    <citation type="journal article" date="2019" name="Int. J. Syst. Evol. Microbiol.">
        <title>The Global Catalogue of Microorganisms (GCM) 10K type strain sequencing project: providing services to taxonomists for standard genome sequencing and annotation.</title>
        <authorList>
            <consortium name="The Broad Institute Genomics Platform"/>
            <consortium name="The Broad Institute Genome Sequencing Center for Infectious Disease"/>
            <person name="Wu L."/>
            <person name="Ma J."/>
        </authorList>
    </citation>
    <scope>NUCLEOTIDE SEQUENCE [LARGE SCALE GENOMIC DNA]</scope>
    <source>
        <strain evidence="5">CGMCC 1.16275</strain>
    </source>
</reference>
<name>A0ABW2KYT8_9PROT</name>
<dbReference type="Proteomes" id="UP001596456">
    <property type="component" value="Unassembled WGS sequence"/>
</dbReference>
<protein>
    <submittedName>
        <fullName evidence="4">Flagellar biosynthesis repressor FlbT</fullName>
    </submittedName>
</protein>
<evidence type="ECO:0000256" key="2">
    <source>
        <dbReference type="ARBA" id="ARBA00022795"/>
    </source>
</evidence>
<sequence>MGLKLKLKPFEKFIVNGVVIENGRHRNTVTVANHAQVMTGRSIMQLEEANSPARRTYFAIQCMLIDPPRMAEHRRTYEMLIGPLSEAVTDTEMARHLAEAAAHVRDGDHYKALAALRPVIAYEADLLGDDRVAAGATFADEPAGDQAIPAR</sequence>
<gene>
    <name evidence="4" type="ORF">ACFQPS_18950</name>
</gene>
<dbReference type="RefSeq" id="WP_377360786.1">
    <property type="nucleotide sequence ID" value="NZ_JBHTCM010000028.1"/>
</dbReference>
<dbReference type="EMBL" id="JBHTCM010000028">
    <property type="protein sequence ID" value="MFC7335253.1"/>
    <property type="molecule type" value="Genomic_DNA"/>
</dbReference>
<proteinExistence type="predicted"/>
<keyword evidence="2" id="KW-1005">Bacterial flagellum biogenesis</keyword>